<gene>
    <name evidence="2" type="ORF">JEU22_00670</name>
</gene>
<accession>A0A8I1JG37</accession>
<feature type="transmembrane region" description="Helical" evidence="1">
    <location>
        <begin position="97"/>
        <end position="116"/>
    </location>
</feature>
<keyword evidence="1" id="KW-0472">Membrane</keyword>
<dbReference type="Proteomes" id="UP000637061">
    <property type="component" value="Unassembled WGS sequence"/>
</dbReference>
<feature type="transmembrane region" description="Helical" evidence="1">
    <location>
        <begin position="71"/>
        <end position="91"/>
    </location>
</feature>
<reference evidence="2" key="1">
    <citation type="submission" date="2020-12" db="EMBL/GenBank/DDBJ databases">
        <title>Enhanced detection system for hospital associated transmission using whole genome sequencing surveillance.</title>
        <authorList>
            <person name="Harrison L.H."/>
            <person name="Van Tyne D."/>
            <person name="Marsh J.W."/>
            <person name="Griffith M.P."/>
            <person name="Snyder D.J."/>
            <person name="Cooper V.S."/>
            <person name="Mustapha M."/>
        </authorList>
    </citation>
    <scope>NUCLEOTIDE SEQUENCE</scope>
    <source>
        <strain evidence="2">PSB00042</strain>
    </source>
</reference>
<keyword evidence="1" id="KW-1133">Transmembrane helix</keyword>
<evidence type="ECO:0000256" key="1">
    <source>
        <dbReference type="SAM" id="Phobius"/>
    </source>
</evidence>
<proteinExistence type="predicted"/>
<dbReference type="RefSeq" id="WP_198746045.1">
    <property type="nucleotide sequence ID" value="NZ_JAEHTE010000001.1"/>
</dbReference>
<feature type="transmembrane region" description="Helical" evidence="1">
    <location>
        <begin position="137"/>
        <end position="162"/>
    </location>
</feature>
<comment type="caution">
    <text evidence="2">The sequence shown here is derived from an EMBL/GenBank/DDBJ whole genome shotgun (WGS) entry which is preliminary data.</text>
</comment>
<dbReference type="EMBL" id="JAEHTE010000001">
    <property type="protein sequence ID" value="MBI6882427.1"/>
    <property type="molecule type" value="Genomic_DNA"/>
</dbReference>
<name>A0A8I1JG37_PSEPU</name>
<feature type="transmembrane region" description="Helical" evidence="1">
    <location>
        <begin position="168"/>
        <end position="186"/>
    </location>
</feature>
<dbReference type="AlphaFoldDB" id="A0A8I1JG37"/>
<protein>
    <submittedName>
        <fullName evidence="2">Uncharacterized protein</fullName>
    </submittedName>
</protein>
<evidence type="ECO:0000313" key="3">
    <source>
        <dbReference type="Proteomes" id="UP000637061"/>
    </source>
</evidence>
<sequence length="255" mass="28470">MITKLYRKLFTHLLTKQLRKKFLCYSAGRSMNLEQHNQVIGLNQRFYETKLMAELETALSEVKHETPWLEVCAWVYAVCAVLCCVCLMVPTDSIIPRLGALTLGGISFGIVIWLLLRATSLFQPERVERLELSSPAACISIQIPLALIQILLAIGLIIVGGFTHSASSLISGTTLIIMSYVTQYTAMSNYIRRFEVVPLDPAGVREFVKATQELYSRASKTWLLNESMEGASLNIGAIQGLQCEGFQQREDGTLF</sequence>
<evidence type="ECO:0000313" key="2">
    <source>
        <dbReference type="EMBL" id="MBI6882427.1"/>
    </source>
</evidence>
<organism evidence="2 3">
    <name type="scientific">Pseudomonas putida</name>
    <name type="common">Arthrobacter siderocapsulatus</name>
    <dbReference type="NCBI Taxonomy" id="303"/>
    <lineage>
        <taxon>Bacteria</taxon>
        <taxon>Pseudomonadati</taxon>
        <taxon>Pseudomonadota</taxon>
        <taxon>Gammaproteobacteria</taxon>
        <taxon>Pseudomonadales</taxon>
        <taxon>Pseudomonadaceae</taxon>
        <taxon>Pseudomonas</taxon>
    </lineage>
</organism>
<keyword evidence="1" id="KW-0812">Transmembrane</keyword>